<dbReference type="InterPro" id="IPR011990">
    <property type="entry name" value="TPR-like_helical_dom_sf"/>
</dbReference>
<dbReference type="Gene3D" id="3.30.70.1230">
    <property type="entry name" value="Nucleotide cyclase"/>
    <property type="match status" value="1"/>
</dbReference>
<dbReference type="SUPFAM" id="SSF55073">
    <property type="entry name" value="Nucleotide cyclase"/>
    <property type="match status" value="1"/>
</dbReference>
<reference evidence="2 3" key="1">
    <citation type="submission" date="2020-08" db="EMBL/GenBank/DDBJ databases">
        <title>Genome sequencing of Purple Non-Sulfur Bacteria from various extreme environments.</title>
        <authorList>
            <person name="Mayer M."/>
        </authorList>
    </citation>
    <scope>NUCLEOTIDE SEQUENCE [LARGE SCALE GENOMIC DNA]</scope>
    <source>
        <strain evidence="2 3">JA131</strain>
    </source>
</reference>
<dbReference type="GO" id="GO:0009190">
    <property type="term" value="P:cyclic nucleotide biosynthetic process"/>
    <property type="evidence" value="ECO:0007669"/>
    <property type="project" value="InterPro"/>
</dbReference>
<dbReference type="InterPro" id="IPR029787">
    <property type="entry name" value="Nucleotide_cyclase"/>
</dbReference>
<dbReference type="GO" id="GO:0004016">
    <property type="term" value="F:adenylate cyclase activity"/>
    <property type="evidence" value="ECO:0007669"/>
    <property type="project" value="UniProtKB-ARBA"/>
</dbReference>
<keyword evidence="3" id="KW-1185">Reference proteome</keyword>
<protein>
    <recommendedName>
        <fullName evidence="1">Guanylate cyclase domain-containing protein</fullName>
    </recommendedName>
</protein>
<dbReference type="Pfam" id="PF20308">
    <property type="entry name" value="TPR-S"/>
    <property type="match status" value="1"/>
</dbReference>
<dbReference type="Proteomes" id="UP000554286">
    <property type="component" value="Unassembled WGS sequence"/>
</dbReference>
<sequence length="624" mass="66146">MTSEPMDTESTARTLAAVEALLGQGNVLQAYDRAVDALRRYPADPWLRHRAVLSLARSGALAHAEHKFAQWFGSVPDSDADRDADTSTDTDPVFAIERLTLGARLIKDRVHRAPPDDRPAVARRAAEAYARAWRLALDADRPDLAAYPAVNAASLCLAAGDTTRAHDLARAVLTLPRDDSYYGHANRAEALLVLGDPDGARTALADARTVSGADPAAVAATRRQFAWILESLGRLGPTRPTPAAAGLDLLTLPAVAVFAGHMFREGCPEEAGLKARIRAHIDAQGVGIGVTALACGGDILFAESVLDAGGQLIVVLPFAARAFAAVSVEPGGESWVPRFHACLARATEVTLATEDGEGDDPELFAYGARMAAGLALHKARLLNTRAEMIALWNGGPVGGPAGTAADIAHWREATGRAPFIAPFPPLPRPTAAPATQPPLRRTLAALLFGDIHHFSRLTERQCVRYQDKVVPRLVAAIDEAAGGRVLYANTWGDGLFLGLDDIVAASRCAMALHATLESLDGTALDLPPLRMRLSGHFGPAVPLFDPIIGRRSLIGTQVIRAARIEMATPPGQTYVTNAFTAALMLRQDSGFMADYMGQVTLPKHHGVLALSALRRADGDPGPVA</sequence>
<dbReference type="EMBL" id="JACIGK010000004">
    <property type="protein sequence ID" value="MBB4265215.1"/>
    <property type="molecule type" value="Genomic_DNA"/>
</dbReference>
<organism evidence="2 3">
    <name type="scientific">Roseospira visakhapatnamensis</name>
    <dbReference type="NCBI Taxonomy" id="390880"/>
    <lineage>
        <taxon>Bacteria</taxon>
        <taxon>Pseudomonadati</taxon>
        <taxon>Pseudomonadota</taxon>
        <taxon>Alphaproteobacteria</taxon>
        <taxon>Rhodospirillales</taxon>
        <taxon>Rhodospirillaceae</taxon>
        <taxon>Roseospira</taxon>
    </lineage>
</organism>
<accession>A0A7W6RB76</accession>
<dbReference type="InterPro" id="IPR046880">
    <property type="entry name" value="TPR-S"/>
</dbReference>
<dbReference type="RefSeq" id="WP_184042836.1">
    <property type="nucleotide sequence ID" value="NZ_JACIGK010000004.1"/>
</dbReference>
<dbReference type="GO" id="GO:0035556">
    <property type="term" value="P:intracellular signal transduction"/>
    <property type="evidence" value="ECO:0007669"/>
    <property type="project" value="InterPro"/>
</dbReference>
<dbReference type="Gene3D" id="3.40.50.450">
    <property type="match status" value="1"/>
</dbReference>
<gene>
    <name evidence="2" type="ORF">GGD89_000830</name>
</gene>
<evidence type="ECO:0000259" key="1">
    <source>
        <dbReference type="PROSITE" id="PS50125"/>
    </source>
</evidence>
<comment type="caution">
    <text evidence="2">The sequence shown here is derived from an EMBL/GenBank/DDBJ whole genome shotgun (WGS) entry which is preliminary data.</text>
</comment>
<evidence type="ECO:0000313" key="3">
    <source>
        <dbReference type="Proteomes" id="UP000554286"/>
    </source>
</evidence>
<feature type="domain" description="Guanylate cyclase" evidence="1">
    <location>
        <begin position="445"/>
        <end position="565"/>
    </location>
</feature>
<proteinExistence type="predicted"/>
<name>A0A7W6RB76_9PROT</name>
<dbReference type="AlphaFoldDB" id="A0A7W6RB76"/>
<dbReference type="SUPFAM" id="SSF48452">
    <property type="entry name" value="TPR-like"/>
    <property type="match status" value="1"/>
</dbReference>
<dbReference type="PROSITE" id="PS50125">
    <property type="entry name" value="GUANYLATE_CYCLASE_2"/>
    <property type="match status" value="1"/>
</dbReference>
<dbReference type="InterPro" id="IPR001054">
    <property type="entry name" value="A/G_cyclase"/>
</dbReference>
<evidence type="ECO:0000313" key="2">
    <source>
        <dbReference type="EMBL" id="MBB4265215.1"/>
    </source>
</evidence>
<dbReference type="Gene3D" id="1.25.40.10">
    <property type="entry name" value="Tetratricopeptide repeat domain"/>
    <property type="match status" value="1"/>
</dbReference>